<organism evidence="3 4">
    <name type="scientific">Aphanomyces stellatus</name>
    <dbReference type="NCBI Taxonomy" id="120398"/>
    <lineage>
        <taxon>Eukaryota</taxon>
        <taxon>Sar</taxon>
        <taxon>Stramenopiles</taxon>
        <taxon>Oomycota</taxon>
        <taxon>Saprolegniomycetes</taxon>
        <taxon>Saprolegniales</taxon>
        <taxon>Verrucalvaceae</taxon>
        <taxon>Aphanomyces</taxon>
    </lineage>
</organism>
<dbReference type="EMBL" id="VJMH01005568">
    <property type="protein sequence ID" value="KAF0694460.1"/>
    <property type="molecule type" value="Genomic_DNA"/>
</dbReference>
<dbReference type="AlphaFoldDB" id="A0A485L3X3"/>
<evidence type="ECO:0000313" key="3">
    <source>
        <dbReference type="EMBL" id="VFT91492.1"/>
    </source>
</evidence>
<accession>A0A485L3X3</accession>
<evidence type="ECO:0000256" key="1">
    <source>
        <dbReference type="SAM" id="MobiDB-lite"/>
    </source>
</evidence>
<feature type="region of interest" description="Disordered" evidence="1">
    <location>
        <begin position="559"/>
        <end position="607"/>
    </location>
</feature>
<sequence length="607" mass="67119">MVAAAPPPPHATDVWNALFDRMWPSLKEAGWFLSAYLEETLYLMPDVVDLESYHILKNVFVDKRGVVVKVLTDDDAGAAMDMVWTCLSDAKCVSTIAVRDTALYLVLHAVGTASATMMAFETKAEAIRSCLGMDTPMVSKEAPAAIAAMAPPTEAPTRPLSDPAPDRRRSKRKLCSVDGCTRFEQYFHLCYRHGGRRKCNVAGCPRPSLLSGFCHANAGYEPPYEDKSSSNSTSCSSKSNSSGIKSKKKEKTMCLVDGCTKWVFASGFCFKHGGRRLSSSSDAPGGMDAPPPLPAAAAGLPVDSTLRPLDPSSSLVKFNEIWEVLVADHGWRKDRSKRYTMPNGTGFRTQAEVLGVLNDHQLLDSVHVAVAERRRRRQGGGRIVGRPRLASTNTTNHDDDGCAPASSVHVSFDAIHRAVLRRGWRCDSTEHGSVYCHDDDGKRLETRELEWLVRGDPALMQMIAADQEPSSGGGDDGTTFGRVFQLLALRNGWSRRHGPRGWCYFRCRDESTTTDEVCHGDDAAERLWRATGEWEQAFQWMTSADDGDTHARNAGRREAIEDDGEWEVWDEADVSDLQDSSTSDEDEEWMPTHKMHLGKRQTKTLAR</sequence>
<reference evidence="2" key="2">
    <citation type="submission" date="2019-06" db="EMBL/GenBank/DDBJ databases">
        <title>Genomics analysis of Aphanomyces spp. identifies a new class of oomycete effector associated with host adaptation.</title>
        <authorList>
            <person name="Gaulin E."/>
        </authorList>
    </citation>
    <scope>NUCLEOTIDE SEQUENCE</scope>
    <source>
        <strain evidence="2">CBS 578.67</strain>
    </source>
</reference>
<feature type="region of interest" description="Disordered" evidence="1">
    <location>
        <begin position="224"/>
        <end position="244"/>
    </location>
</feature>
<feature type="compositionally biased region" description="Acidic residues" evidence="1">
    <location>
        <begin position="560"/>
        <end position="589"/>
    </location>
</feature>
<dbReference type="PANTHER" id="PTHR31827:SF1">
    <property type="entry name" value="EMB|CAB89363.1"/>
    <property type="match status" value="1"/>
</dbReference>
<feature type="compositionally biased region" description="Low complexity" evidence="1">
    <location>
        <begin position="150"/>
        <end position="159"/>
    </location>
</feature>
<feature type="compositionally biased region" description="Low complexity" evidence="1">
    <location>
        <begin position="229"/>
        <end position="244"/>
    </location>
</feature>
<proteinExistence type="predicted"/>
<evidence type="ECO:0000313" key="2">
    <source>
        <dbReference type="EMBL" id="KAF0694460.1"/>
    </source>
</evidence>
<feature type="region of interest" description="Disordered" evidence="1">
    <location>
        <begin position="150"/>
        <end position="169"/>
    </location>
</feature>
<reference evidence="3 4" key="1">
    <citation type="submission" date="2019-03" db="EMBL/GenBank/DDBJ databases">
        <authorList>
            <person name="Gaulin E."/>
            <person name="Dumas B."/>
        </authorList>
    </citation>
    <scope>NUCLEOTIDE SEQUENCE [LARGE SCALE GENOMIC DNA]</scope>
    <source>
        <strain evidence="3">CBS 568.67</strain>
    </source>
</reference>
<dbReference type="EMBL" id="CAADRA010005589">
    <property type="protein sequence ID" value="VFT91492.1"/>
    <property type="molecule type" value="Genomic_DNA"/>
</dbReference>
<keyword evidence="4" id="KW-1185">Reference proteome</keyword>
<name>A0A485L3X3_9STRA</name>
<feature type="region of interest" description="Disordered" evidence="1">
    <location>
        <begin position="280"/>
        <end position="299"/>
    </location>
</feature>
<protein>
    <submittedName>
        <fullName evidence="3">Aste57867_14674 protein</fullName>
    </submittedName>
</protein>
<dbReference type="Proteomes" id="UP000332933">
    <property type="component" value="Unassembled WGS sequence"/>
</dbReference>
<dbReference type="PANTHER" id="PTHR31827">
    <property type="entry name" value="EMB|CAB89363.1"/>
    <property type="match status" value="1"/>
</dbReference>
<feature type="compositionally biased region" description="Basic residues" evidence="1">
    <location>
        <begin position="593"/>
        <end position="607"/>
    </location>
</feature>
<gene>
    <name evidence="3" type="primary">Aste57867_14674</name>
    <name evidence="2" type="ORF">As57867_014619</name>
    <name evidence="3" type="ORF">ASTE57867_14674</name>
</gene>
<feature type="region of interest" description="Disordered" evidence="1">
    <location>
        <begin position="375"/>
        <end position="402"/>
    </location>
</feature>
<evidence type="ECO:0000313" key="4">
    <source>
        <dbReference type="Proteomes" id="UP000332933"/>
    </source>
</evidence>